<dbReference type="EMBL" id="VXIS01000011">
    <property type="protein sequence ID" value="KAA8913942.1"/>
    <property type="molecule type" value="Genomic_DNA"/>
</dbReference>
<evidence type="ECO:0000313" key="2">
    <source>
        <dbReference type="EMBL" id="KAA8913942.1"/>
    </source>
</evidence>
<organism evidence="2 3">
    <name type="scientific">Sphaerosporella brunnea</name>
    <dbReference type="NCBI Taxonomy" id="1250544"/>
    <lineage>
        <taxon>Eukaryota</taxon>
        <taxon>Fungi</taxon>
        <taxon>Dikarya</taxon>
        <taxon>Ascomycota</taxon>
        <taxon>Pezizomycotina</taxon>
        <taxon>Pezizomycetes</taxon>
        <taxon>Pezizales</taxon>
        <taxon>Pyronemataceae</taxon>
        <taxon>Sphaerosporella</taxon>
    </lineage>
</organism>
<feature type="region of interest" description="Disordered" evidence="1">
    <location>
        <begin position="1"/>
        <end position="94"/>
    </location>
</feature>
<gene>
    <name evidence="2" type="ORF">FN846DRAFT_41697</name>
</gene>
<reference evidence="2 3" key="1">
    <citation type="submission" date="2019-09" db="EMBL/GenBank/DDBJ databases">
        <title>Draft genome of the ectomycorrhizal ascomycete Sphaerosporella brunnea.</title>
        <authorList>
            <consortium name="DOE Joint Genome Institute"/>
            <person name="Benucci G.M."/>
            <person name="Marozzi G."/>
            <person name="Antonielli L."/>
            <person name="Sanchez S."/>
            <person name="Marco P."/>
            <person name="Wang X."/>
            <person name="Falini L.B."/>
            <person name="Barry K."/>
            <person name="Haridas S."/>
            <person name="Lipzen A."/>
            <person name="Labutti K."/>
            <person name="Grigoriev I.V."/>
            <person name="Murat C."/>
            <person name="Martin F."/>
            <person name="Albertini E."/>
            <person name="Donnini D."/>
            <person name="Bonito G."/>
        </authorList>
    </citation>
    <scope>NUCLEOTIDE SEQUENCE [LARGE SCALE GENOMIC DNA]</scope>
    <source>
        <strain evidence="2 3">Sb_GMNB300</strain>
    </source>
</reference>
<accession>A0A5J5FAU2</accession>
<dbReference type="Proteomes" id="UP000326924">
    <property type="component" value="Unassembled WGS sequence"/>
</dbReference>
<evidence type="ECO:0000256" key="1">
    <source>
        <dbReference type="SAM" id="MobiDB-lite"/>
    </source>
</evidence>
<sequence>MQSGGHRTFSFEAHDDTNSFQYTHLGGEPPYNPHHLFAPKQQQQQQQRQQQQQQYLSPASPEPQYRSASTAWDHPPPDDTDMSSEDESGGMEHQPTVIRRSIPPASAAAAAAALQVVQEDLTPTRERAGFWGPETDLSPTPASQAPLLPPTATTTPRGLEASPRRGVLVDPLLGQYSDNPYKRMSTTWDPAVTQSGFDGAADVLSDDEEQGRRGGKKAALAVGGAGGGAMAVTAVTVIGAPGGGCLFFCWFSRALTGGCFRKIGVAALDRKVKSQIAMDHRCDRVASNPRNRSWRSSGDAAGEKEVLLVLGRWWRRRPHRCRRYKD</sequence>
<keyword evidence="3" id="KW-1185">Reference proteome</keyword>
<dbReference type="InParanoid" id="A0A5J5FAU2"/>
<name>A0A5J5FAU2_9PEZI</name>
<dbReference type="AlphaFoldDB" id="A0A5J5FAU2"/>
<feature type="compositionally biased region" description="Acidic residues" evidence="1">
    <location>
        <begin position="78"/>
        <end position="89"/>
    </location>
</feature>
<feature type="region of interest" description="Disordered" evidence="1">
    <location>
        <begin position="131"/>
        <end position="162"/>
    </location>
</feature>
<proteinExistence type="predicted"/>
<comment type="caution">
    <text evidence="2">The sequence shown here is derived from an EMBL/GenBank/DDBJ whole genome shotgun (WGS) entry which is preliminary data.</text>
</comment>
<protein>
    <submittedName>
        <fullName evidence="2">Uncharacterized protein</fullName>
    </submittedName>
</protein>
<feature type="compositionally biased region" description="Low complexity" evidence="1">
    <location>
        <begin position="137"/>
        <end position="156"/>
    </location>
</feature>
<evidence type="ECO:0000313" key="3">
    <source>
        <dbReference type="Proteomes" id="UP000326924"/>
    </source>
</evidence>
<feature type="compositionally biased region" description="Low complexity" evidence="1">
    <location>
        <begin position="41"/>
        <end position="54"/>
    </location>
</feature>